<comment type="caution">
    <text evidence="1">The sequence shown here is derived from an EMBL/GenBank/DDBJ whole genome shotgun (WGS) entry which is preliminary data.</text>
</comment>
<evidence type="ECO:0000313" key="2">
    <source>
        <dbReference type="Proteomes" id="UP000828941"/>
    </source>
</evidence>
<dbReference type="Proteomes" id="UP000828941">
    <property type="component" value="Chromosome 6"/>
</dbReference>
<sequence>MNQSHTETGIRGTKGYVAPKWFKSALITTKVDVYSFGVLLLEIICCRKNVDMGIGNEEEAILTDWAYDCFRSDRVDILVGNDYEAINDMKMLERFGKAVIWLPTMKQAMLMLEGITQVPRPQSPTPF</sequence>
<keyword evidence="2" id="KW-1185">Reference proteome</keyword>
<proteinExistence type="predicted"/>
<accession>A0ACB9NEQ2</accession>
<evidence type="ECO:0000313" key="1">
    <source>
        <dbReference type="EMBL" id="KAI4334716.1"/>
    </source>
</evidence>
<reference evidence="1 2" key="1">
    <citation type="journal article" date="2022" name="DNA Res.">
        <title>Chromosomal-level genome assembly of the orchid tree Bauhinia variegata (Leguminosae; Cercidoideae) supports the allotetraploid origin hypothesis of Bauhinia.</title>
        <authorList>
            <person name="Zhong Y."/>
            <person name="Chen Y."/>
            <person name="Zheng D."/>
            <person name="Pang J."/>
            <person name="Liu Y."/>
            <person name="Luo S."/>
            <person name="Meng S."/>
            <person name="Qian L."/>
            <person name="Wei D."/>
            <person name="Dai S."/>
            <person name="Zhou R."/>
        </authorList>
    </citation>
    <scope>NUCLEOTIDE SEQUENCE [LARGE SCALE GENOMIC DNA]</scope>
    <source>
        <strain evidence="1">BV-YZ2020</strain>
    </source>
</reference>
<gene>
    <name evidence="1" type="ORF">L6164_013429</name>
</gene>
<organism evidence="1 2">
    <name type="scientific">Bauhinia variegata</name>
    <name type="common">Purple orchid tree</name>
    <name type="synonym">Phanera variegata</name>
    <dbReference type="NCBI Taxonomy" id="167791"/>
    <lineage>
        <taxon>Eukaryota</taxon>
        <taxon>Viridiplantae</taxon>
        <taxon>Streptophyta</taxon>
        <taxon>Embryophyta</taxon>
        <taxon>Tracheophyta</taxon>
        <taxon>Spermatophyta</taxon>
        <taxon>Magnoliopsida</taxon>
        <taxon>eudicotyledons</taxon>
        <taxon>Gunneridae</taxon>
        <taxon>Pentapetalae</taxon>
        <taxon>rosids</taxon>
        <taxon>fabids</taxon>
        <taxon>Fabales</taxon>
        <taxon>Fabaceae</taxon>
        <taxon>Cercidoideae</taxon>
        <taxon>Cercideae</taxon>
        <taxon>Bauhiniinae</taxon>
        <taxon>Bauhinia</taxon>
    </lineage>
</organism>
<dbReference type="EMBL" id="CM039431">
    <property type="protein sequence ID" value="KAI4334716.1"/>
    <property type="molecule type" value="Genomic_DNA"/>
</dbReference>
<name>A0ACB9NEQ2_BAUVA</name>
<protein>
    <submittedName>
        <fullName evidence="1">Uncharacterized protein</fullName>
    </submittedName>
</protein>